<feature type="compositionally biased region" description="Low complexity" evidence="7">
    <location>
        <begin position="240"/>
        <end position="253"/>
    </location>
</feature>
<dbReference type="Pfam" id="PF00085">
    <property type="entry name" value="Thioredoxin"/>
    <property type="match status" value="1"/>
</dbReference>
<proteinExistence type="predicted"/>
<reference evidence="11" key="1">
    <citation type="submission" date="2020-01" db="EMBL/GenBank/DDBJ databases">
        <authorList>
            <consortium name="DOE Joint Genome Institute"/>
            <person name="Haridas S."/>
            <person name="Albert R."/>
            <person name="Binder M."/>
            <person name="Bloem J."/>
            <person name="Labutti K."/>
            <person name="Salamov A."/>
            <person name="Andreopoulos B."/>
            <person name="Baker S.E."/>
            <person name="Barry K."/>
            <person name="Bills G."/>
            <person name="Bluhm B.H."/>
            <person name="Cannon C."/>
            <person name="Castanera R."/>
            <person name="Culley D.E."/>
            <person name="Daum C."/>
            <person name="Ezra D."/>
            <person name="Gonzalez J.B."/>
            <person name="Henrissat B."/>
            <person name="Kuo A."/>
            <person name="Liang C."/>
            <person name="Lipzen A."/>
            <person name="Lutzoni F."/>
            <person name="Magnuson J."/>
            <person name="Mondo S."/>
            <person name="Nolan M."/>
            <person name="Ohm R."/>
            <person name="Pangilinan J."/>
            <person name="Park H.-J."/>
            <person name="Ramirez L."/>
            <person name="Alfaro M."/>
            <person name="Sun H."/>
            <person name="Tritt A."/>
            <person name="Yoshinaga Y."/>
            <person name="Zwiers L.-H."/>
            <person name="Turgeon B.G."/>
            <person name="Goodwin S.B."/>
            <person name="Spatafora J.W."/>
            <person name="Crous P.W."/>
            <person name="Grigoriev I.V."/>
        </authorList>
    </citation>
    <scope>NUCLEOTIDE SEQUENCE</scope>
    <source>
        <strain evidence="11">CBS 342.82</strain>
    </source>
</reference>
<dbReference type="PRINTS" id="PR00421">
    <property type="entry name" value="THIOREDOXIN"/>
</dbReference>
<reference evidence="11" key="2">
    <citation type="submission" date="2020-04" db="EMBL/GenBank/DDBJ databases">
        <authorList>
            <consortium name="NCBI Genome Project"/>
        </authorList>
    </citation>
    <scope>NUCLEOTIDE SEQUENCE</scope>
    <source>
        <strain evidence="11">CBS 342.82</strain>
    </source>
</reference>
<dbReference type="GO" id="GO:0015035">
    <property type="term" value="F:protein-disulfide reductase activity"/>
    <property type="evidence" value="ECO:0007669"/>
    <property type="project" value="TreeGrafter"/>
</dbReference>
<evidence type="ECO:0000256" key="6">
    <source>
        <dbReference type="ARBA" id="ARBA00023284"/>
    </source>
</evidence>
<dbReference type="Proteomes" id="UP000504637">
    <property type="component" value="Unplaced"/>
</dbReference>
<gene>
    <name evidence="11" type="ORF">K489DRAFT_308612</name>
</gene>
<reference evidence="11" key="3">
    <citation type="submission" date="2025-08" db="UniProtKB">
        <authorList>
            <consortium name="RefSeq"/>
        </authorList>
    </citation>
    <scope>IDENTIFICATION</scope>
    <source>
        <strain evidence="11">CBS 342.82</strain>
    </source>
</reference>
<keyword evidence="5" id="KW-0413">Isomerase</keyword>
<dbReference type="PANTHER" id="PTHR45815:SF3">
    <property type="entry name" value="PROTEIN DISULFIDE-ISOMERASE A6"/>
    <property type="match status" value="1"/>
</dbReference>
<feature type="compositionally biased region" description="Low complexity" evidence="7">
    <location>
        <begin position="263"/>
        <end position="281"/>
    </location>
</feature>
<dbReference type="OrthoDB" id="10264505at2759"/>
<dbReference type="PANTHER" id="PTHR45815">
    <property type="entry name" value="PROTEIN DISULFIDE-ISOMERASE A6"/>
    <property type="match status" value="1"/>
</dbReference>
<organism evidence="11">
    <name type="scientific">Dissoconium aciculare CBS 342.82</name>
    <dbReference type="NCBI Taxonomy" id="1314786"/>
    <lineage>
        <taxon>Eukaryota</taxon>
        <taxon>Fungi</taxon>
        <taxon>Dikarya</taxon>
        <taxon>Ascomycota</taxon>
        <taxon>Pezizomycotina</taxon>
        <taxon>Dothideomycetes</taxon>
        <taxon>Dothideomycetidae</taxon>
        <taxon>Mycosphaerellales</taxon>
        <taxon>Dissoconiaceae</taxon>
        <taxon>Dissoconium</taxon>
    </lineage>
</organism>
<feature type="non-terminal residue" evidence="11">
    <location>
        <position position="1"/>
    </location>
</feature>
<feature type="non-terminal residue" evidence="11">
    <location>
        <position position="462"/>
    </location>
</feature>
<dbReference type="SUPFAM" id="SSF52833">
    <property type="entry name" value="Thioredoxin-like"/>
    <property type="match status" value="2"/>
</dbReference>
<evidence type="ECO:0000313" key="10">
    <source>
        <dbReference type="Proteomes" id="UP000504637"/>
    </source>
</evidence>
<dbReference type="PROSITE" id="PS00194">
    <property type="entry name" value="THIOREDOXIN_1"/>
    <property type="match status" value="1"/>
</dbReference>
<dbReference type="GO" id="GO:0034976">
    <property type="term" value="P:response to endoplasmic reticulum stress"/>
    <property type="evidence" value="ECO:0007669"/>
    <property type="project" value="TreeGrafter"/>
</dbReference>
<dbReference type="AlphaFoldDB" id="A0A6J3LW36"/>
<evidence type="ECO:0000256" key="3">
    <source>
        <dbReference type="ARBA" id="ARBA00012723"/>
    </source>
</evidence>
<evidence type="ECO:0000256" key="7">
    <source>
        <dbReference type="SAM" id="MobiDB-lite"/>
    </source>
</evidence>
<evidence type="ECO:0000256" key="4">
    <source>
        <dbReference type="ARBA" id="ARBA00023157"/>
    </source>
</evidence>
<evidence type="ECO:0000256" key="5">
    <source>
        <dbReference type="ARBA" id="ARBA00023235"/>
    </source>
</evidence>
<feature type="region of interest" description="Disordered" evidence="7">
    <location>
        <begin position="240"/>
        <end position="308"/>
    </location>
</feature>
<dbReference type="GeneID" id="54358418"/>
<dbReference type="CDD" id="cd03002">
    <property type="entry name" value="PDI_a_MPD1_like"/>
    <property type="match status" value="1"/>
</dbReference>
<evidence type="ECO:0000259" key="9">
    <source>
        <dbReference type="PROSITE" id="PS51352"/>
    </source>
</evidence>
<dbReference type="InterPro" id="IPR017937">
    <property type="entry name" value="Thioredoxin_CS"/>
</dbReference>
<protein>
    <recommendedName>
        <fullName evidence="3">protein disulfide-isomerase</fullName>
        <ecNumber evidence="3">5.3.4.1</ecNumber>
    </recommendedName>
</protein>
<dbReference type="EC" id="5.3.4.1" evidence="3"/>
<dbReference type="Pfam" id="PF24541">
    <property type="entry name" value="Thioredox_PDIA6_C"/>
    <property type="match status" value="1"/>
</dbReference>
<keyword evidence="4" id="KW-1015">Disulfide bond</keyword>
<dbReference type="GO" id="GO:0003756">
    <property type="term" value="F:protein disulfide isomerase activity"/>
    <property type="evidence" value="ECO:0007669"/>
    <property type="project" value="UniProtKB-EC"/>
</dbReference>
<keyword evidence="8" id="KW-0732">Signal</keyword>
<feature type="chain" id="PRO_5026722226" description="protein disulfide-isomerase" evidence="8">
    <location>
        <begin position="16"/>
        <end position="462"/>
    </location>
</feature>
<dbReference type="RefSeq" id="XP_033456510.1">
    <property type="nucleotide sequence ID" value="XM_033600618.1"/>
</dbReference>
<dbReference type="Gene3D" id="3.40.30.10">
    <property type="entry name" value="Glutaredoxin"/>
    <property type="match status" value="2"/>
</dbReference>
<evidence type="ECO:0000256" key="1">
    <source>
        <dbReference type="ARBA" id="ARBA00001182"/>
    </source>
</evidence>
<feature type="signal peptide" evidence="8">
    <location>
        <begin position="1"/>
        <end position="15"/>
    </location>
</feature>
<keyword evidence="10" id="KW-1185">Reference proteome</keyword>
<dbReference type="InterPro" id="IPR057305">
    <property type="entry name" value="Thioredox_PDIA6_C"/>
</dbReference>
<dbReference type="GO" id="GO:0005788">
    <property type="term" value="C:endoplasmic reticulum lumen"/>
    <property type="evidence" value="ECO:0007669"/>
    <property type="project" value="UniProtKB-SubCell"/>
</dbReference>
<accession>A0A6J3LW36</accession>
<evidence type="ECO:0000256" key="2">
    <source>
        <dbReference type="ARBA" id="ARBA00004319"/>
    </source>
</evidence>
<dbReference type="InterPro" id="IPR036249">
    <property type="entry name" value="Thioredoxin-like_sf"/>
</dbReference>
<evidence type="ECO:0000313" key="11">
    <source>
        <dbReference type="RefSeq" id="XP_033456510.1"/>
    </source>
</evidence>
<sequence>ATAAASLLLIPGVLSESLYPRSSEVLQLDSRSYDSLIARSNHTSIVEFYAPWCGHCKNLQPAYEKAAKSLKGLAKVAAVNCDEESNKNFCGSMGVQGFPTLKIVRPGKKPGRPAVEDYQGPRTAKGIVEAVSDKIPNHVKRLKDSDYASWAAGSASPKAILFSDKGTVSTLLKAIAIDFLGGIELAQIRDKEKDAVGAFGVTKFPTLVLLPGEGKDPIIYNGDIKKPAIVEFLSQVTAPNPDAAPKKASSKAQKPADKKKASKSSSKFAASSASQASAEKPTQTSETLVEDNAPPAGSPDPKVSSERPIDLPVATSAPLISALVSGPEFQQSCLSTLSGTCILALLPQDSAITESSDPDSDTTLAVRALSTIQQKLSAGGKRTVFPFYQIPSTNPAVAPLRKELGLKDEHLGLVAINGKKGWRRDYGGVHPAFGLTALESWIDDLRMGDLPKVKLSEGLLVE</sequence>
<feature type="domain" description="Thioredoxin" evidence="9">
    <location>
        <begin position="1"/>
        <end position="136"/>
    </location>
</feature>
<dbReference type="InterPro" id="IPR013766">
    <property type="entry name" value="Thioredoxin_domain"/>
</dbReference>
<keyword evidence="6" id="KW-0676">Redox-active center</keyword>
<comment type="subcellular location">
    <subcellularLocation>
        <location evidence="2">Endoplasmic reticulum lumen</location>
    </subcellularLocation>
</comment>
<dbReference type="PROSITE" id="PS51352">
    <property type="entry name" value="THIOREDOXIN_2"/>
    <property type="match status" value="1"/>
</dbReference>
<evidence type="ECO:0000256" key="8">
    <source>
        <dbReference type="SAM" id="SignalP"/>
    </source>
</evidence>
<comment type="catalytic activity">
    <reaction evidence="1">
        <text>Catalyzes the rearrangement of -S-S- bonds in proteins.</text>
        <dbReference type="EC" id="5.3.4.1"/>
    </reaction>
</comment>
<name>A0A6J3LW36_9PEZI</name>